<evidence type="ECO:0000256" key="5">
    <source>
        <dbReference type="SAM" id="Phobius"/>
    </source>
</evidence>
<dbReference type="STRING" id="247279.NIES1031_01640"/>
<dbReference type="Pfam" id="PF03647">
    <property type="entry name" value="Tmemb_14"/>
    <property type="match status" value="1"/>
</dbReference>
<sequence length="114" mass="11872">MNIAIIAAIAYGIIAIIGGIIGYTQARSTASLISGIISGLLLIAGGVFYLQGQSWGFILALAITAILVVVFTIRFVKTRKFMPAGLMLTLGVLTLVIMVSQLGAIASVTLIISF</sequence>
<feature type="transmembrane region" description="Helical" evidence="5">
    <location>
        <begin position="30"/>
        <end position="49"/>
    </location>
</feature>
<keyword evidence="7" id="KW-1185">Reference proteome</keyword>
<dbReference type="InterPro" id="IPR044890">
    <property type="entry name" value="TMEM14_sf"/>
</dbReference>
<keyword evidence="3 5" id="KW-1133">Transmembrane helix</keyword>
<gene>
    <name evidence="6" type="ORF">NIES1031_01640</name>
</gene>
<evidence type="ECO:0000256" key="2">
    <source>
        <dbReference type="ARBA" id="ARBA00022692"/>
    </source>
</evidence>
<proteinExistence type="predicted"/>
<dbReference type="AlphaFoldDB" id="A0A1U7I0F7"/>
<evidence type="ECO:0000256" key="4">
    <source>
        <dbReference type="ARBA" id="ARBA00023136"/>
    </source>
</evidence>
<evidence type="ECO:0000256" key="1">
    <source>
        <dbReference type="ARBA" id="ARBA00004370"/>
    </source>
</evidence>
<dbReference type="InterPro" id="IPR005349">
    <property type="entry name" value="TMEM14"/>
</dbReference>
<comment type="subcellular location">
    <subcellularLocation>
        <location evidence="1">Membrane</location>
    </subcellularLocation>
</comment>
<dbReference type="RefSeq" id="WP_073547787.1">
    <property type="nucleotide sequence ID" value="NZ_CAWMVK010000001.1"/>
</dbReference>
<evidence type="ECO:0000313" key="6">
    <source>
        <dbReference type="EMBL" id="OKH29310.1"/>
    </source>
</evidence>
<feature type="transmembrane region" description="Helical" evidence="5">
    <location>
        <begin position="88"/>
        <end position="112"/>
    </location>
</feature>
<dbReference type="PANTHER" id="PTHR12668">
    <property type="entry name" value="TRANSMEMBRANE PROTEIN 14, 15"/>
    <property type="match status" value="1"/>
</dbReference>
<evidence type="ECO:0008006" key="8">
    <source>
        <dbReference type="Google" id="ProtNLM"/>
    </source>
</evidence>
<keyword evidence="2 5" id="KW-0812">Transmembrane</keyword>
<accession>A0A1U7I0F7</accession>
<dbReference type="Gene3D" id="1.10.10.1740">
    <property type="entry name" value="Transmembrane protein 14-like"/>
    <property type="match status" value="1"/>
</dbReference>
<dbReference type="GO" id="GO:0016020">
    <property type="term" value="C:membrane"/>
    <property type="evidence" value="ECO:0007669"/>
    <property type="project" value="UniProtKB-SubCell"/>
</dbReference>
<comment type="caution">
    <text evidence="6">The sequence shown here is derived from an EMBL/GenBank/DDBJ whole genome shotgun (WGS) entry which is preliminary data.</text>
</comment>
<feature type="transmembrane region" description="Helical" evidence="5">
    <location>
        <begin position="55"/>
        <end position="76"/>
    </location>
</feature>
<keyword evidence="4 5" id="KW-0472">Membrane</keyword>
<evidence type="ECO:0000313" key="7">
    <source>
        <dbReference type="Proteomes" id="UP000185984"/>
    </source>
</evidence>
<dbReference type="Proteomes" id="UP000185984">
    <property type="component" value="Unassembled WGS sequence"/>
</dbReference>
<organism evidence="6 7">
    <name type="scientific">Chroogloeocystis siderophila 5.2 s.c.1</name>
    <dbReference type="NCBI Taxonomy" id="247279"/>
    <lineage>
        <taxon>Bacteria</taxon>
        <taxon>Bacillati</taxon>
        <taxon>Cyanobacteriota</taxon>
        <taxon>Cyanophyceae</taxon>
        <taxon>Oscillatoriophycideae</taxon>
        <taxon>Chroococcales</taxon>
        <taxon>Chroococcaceae</taxon>
        <taxon>Chroogloeocystis</taxon>
    </lineage>
</organism>
<protein>
    <recommendedName>
        <fullName evidence="8">Small integral membrane protein</fullName>
    </recommendedName>
</protein>
<dbReference type="OrthoDB" id="468294at2"/>
<reference evidence="6 7" key="1">
    <citation type="submission" date="2016-11" db="EMBL/GenBank/DDBJ databases">
        <title>Draft Genome Sequences of Nine Cyanobacterial Strains from Diverse Habitats.</title>
        <authorList>
            <person name="Zhu T."/>
            <person name="Hou S."/>
            <person name="Lu X."/>
            <person name="Hess W.R."/>
        </authorList>
    </citation>
    <scope>NUCLEOTIDE SEQUENCE [LARGE SCALE GENOMIC DNA]</scope>
    <source>
        <strain evidence="6 7">5.2 s.c.1</strain>
    </source>
</reference>
<dbReference type="PANTHER" id="PTHR12668:SF43">
    <property type="entry name" value="TRANSMEMBRANE PROTEIN 14 HOMOLOG"/>
    <property type="match status" value="1"/>
</dbReference>
<evidence type="ECO:0000256" key="3">
    <source>
        <dbReference type="ARBA" id="ARBA00022989"/>
    </source>
</evidence>
<feature type="transmembrane region" description="Helical" evidence="5">
    <location>
        <begin position="6"/>
        <end position="23"/>
    </location>
</feature>
<name>A0A1U7I0F7_9CHRO</name>
<dbReference type="EMBL" id="MRCC01000001">
    <property type="protein sequence ID" value="OKH29310.1"/>
    <property type="molecule type" value="Genomic_DNA"/>
</dbReference>